<proteinExistence type="predicted"/>
<reference evidence="2 3" key="1">
    <citation type="submission" date="2019-05" db="EMBL/GenBank/DDBJ databases">
        <title>Emergence of the Ug99 lineage of the wheat stem rust pathogen through somatic hybridization.</title>
        <authorList>
            <person name="Li F."/>
            <person name="Upadhyaya N.M."/>
            <person name="Sperschneider J."/>
            <person name="Matny O."/>
            <person name="Nguyen-Phuc H."/>
            <person name="Mago R."/>
            <person name="Raley C."/>
            <person name="Miller M.E."/>
            <person name="Silverstein K.A.T."/>
            <person name="Henningsen E."/>
            <person name="Hirsch C.D."/>
            <person name="Visser B."/>
            <person name="Pretorius Z.A."/>
            <person name="Steffenson B.J."/>
            <person name="Schwessinger B."/>
            <person name="Dodds P.N."/>
            <person name="Figueroa M."/>
        </authorList>
    </citation>
    <scope>NUCLEOTIDE SEQUENCE [LARGE SCALE GENOMIC DNA]</scope>
    <source>
        <strain evidence="2 3">Ug99</strain>
    </source>
</reference>
<feature type="compositionally biased region" description="Polar residues" evidence="1">
    <location>
        <begin position="983"/>
        <end position="1000"/>
    </location>
</feature>
<dbReference type="EMBL" id="VDEP01000212">
    <property type="protein sequence ID" value="KAA1123012.1"/>
    <property type="molecule type" value="Genomic_DNA"/>
</dbReference>
<dbReference type="AlphaFoldDB" id="A0A5B0RCA8"/>
<feature type="region of interest" description="Disordered" evidence="1">
    <location>
        <begin position="226"/>
        <end position="313"/>
    </location>
</feature>
<gene>
    <name evidence="2" type="ORF">PGTUg99_004798</name>
</gene>
<dbReference type="Proteomes" id="UP000325313">
    <property type="component" value="Unassembled WGS sequence"/>
</dbReference>
<feature type="region of interest" description="Disordered" evidence="1">
    <location>
        <begin position="863"/>
        <end position="897"/>
    </location>
</feature>
<feature type="region of interest" description="Disordered" evidence="1">
    <location>
        <begin position="976"/>
        <end position="1000"/>
    </location>
</feature>
<evidence type="ECO:0000313" key="2">
    <source>
        <dbReference type="EMBL" id="KAA1123012.1"/>
    </source>
</evidence>
<feature type="compositionally biased region" description="Basic and acidic residues" evidence="1">
    <location>
        <begin position="466"/>
        <end position="482"/>
    </location>
</feature>
<feature type="region of interest" description="Disordered" evidence="1">
    <location>
        <begin position="35"/>
        <end position="64"/>
    </location>
</feature>
<evidence type="ECO:0000313" key="3">
    <source>
        <dbReference type="Proteomes" id="UP000325313"/>
    </source>
</evidence>
<comment type="caution">
    <text evidence="2">The sequence shown here is derived from an EMBL/GenBank/DDBJ whole genome shotgun (WGS) entry which is preliminary data.</text>
</comment>
<feature type="compositionally biased region" description="Basic and acidic residues" evidence="1">
    <location>
        <begin position="99"/>
        <end position="111"/>
    </location>
</feature>
<feature type="region of interest" description="Disordered" evidence="1">
    <location>
        <begin position="99"/>
        <end position="124"/>
    </location>
</feature>
<accession>A0A5B0RCA8</accession>
<evidence type="ECO:0008006" key="4">
    <source>
        <dbReference type="Google" id="ProtNLM"/>
    </source>
</evidence>
<protein>
    <recommendedName>
        <fullName evidence="4">Peroxin domain-containing protein</fullName>
    </recommendedName>
</protein>
<name>A0A5B0RCA8_PUCGR</name>
<feature type="region of interest" description="Disordered" evidence="1">
    <location>
        <begin position="446"/>
        <end position="483"/>
    </location>
</feature>
<feature type="compositionally biased region" description="Polar residues" evidence="1">
    <location>
        <begin position="259"/>
        <end position="303"/>
    </location>
</feature>
<evidence type="ECO:0000256" key="1">
    <source>
        <dbReference type="SAM" id="MobiDB-lite"/>
    </source>
</evidence>
<sequence length="1000" mass="112298">MADFDTSFYSTHCQDDSLSRYLLKRKPSTDSLRARLESLADPGNPKRGKQNPSKSPEKLHRSPRMVRISRKILKSKPQDLKDEQVEIKKITRERLFWHKQQENARREEEAHTPASLDAGSASNTNNNLNSISKLVPSTCFRPKHIGIQQLNAIRDQIQLIKQDLSHRYPELPSPKPDDWFREEEELDTLSQITNSSKPHRRASMIPHKSRAIVEKGVGSIQRKIKSIKLKTSHSSPTDLNPRALPQKPSQDPPLPPLQSEQASAPSSIPPSLTNFTISIGTPDTDLSQARFGSQQVSPNSTNRFPGKGQKIFRPIDTGKTKSLILPASITENDESHEHQTPPHIIVDRDHFTTASSTPRPSQLSIVTEGLCEPGPSIQKKPSLPEGFANHIPLNGDTESSGPISPRNWPVNSSVVPQWQNSAMEFLADDTTGKIDRWVFSSSLLAKPSDPSPPLNRPSHRLSLELPPRDSSDTRRRRSETESLSHQAFLFPGFPAVAREPSEFQFGPNAIIDPLYFIEKPGPSQVILATDVLIEQQGGLSFLGQENFNERFRSAPWQTVKTIRQYDRPGRPDAEYLPDVSRVAVVQTPHSTDTFPLPTPEWYWLTEFSIDLQSKPVDSNGWEYYDIFSRKWSAHRHGCRTFIRRRRWVRVRGKLDTSNLVNPAPADFHSARVSPPGEVSSDQQPQRTVVLLKKHGAHQSILFNSVTLEGGHSLTIDLPGFPTLEVHWDDSGLAAQNPLFSSQTVASEIGRYLTSHAGGSIELDKQEEILECLKDLLATINCQRVAKTVAGLSDPQKVNLWRYWLESDSSVDSSVMNKPEADDIWRVVERHITDVLGTFVFDFSRARFMNLVVDLYSRGCSPSVGPKTKGLATQSRSEEQDDQVTPLKAPRPTKRAYSRPTLSAHTFLKAGEAPSFLVINQIQLEYWNNLLNLFAPQPTNNHPSRPFLVDQPIRIKLSAAKQIRADLHKYLKSQNKLRRAATHAKSSPNHLPPRSSSSSKI</sequence>
<organism evidence="2 3">
    <name type="scientific">Puccinia graminis f. sp. tritici</name>
    <dbReference type="NCBI Taxonomy" id="56615"/>
    <lineage>
        <taxon>Eukaryota</taxon>
        <taxon>Fungi</taxon>
        <taxon>Dikarya</taxon>
        <taxon>Basidiomycota</taxon>
        <taxon>Pucciniomycotina</taxon>
        <taxon>Pucciniomycetes</taxon>
        <taxon>Pucciniales</taxon>
        <taxon>Pucciniaceae</taxon>
        <taxon>Puccinia</taxon>
    </lineage>
</organism>